<accession>A0A397S4D1</accession>
<feature type="non-terminal residue" evidence="1">
    <location>
        <position position="119"/>
    </location>
</feature>
<dbReference type="EMBL" id="QKYT01000823">
    <property type="protein sequence ID" value="RIA81260.1"/>
    <property type="molecule type" value="Genomic_DNA"/>
</dbReference>
<dbReference type="STRING" id="658196.A0A397S4D1"/>
<dbReference type="OrthoDB" id="2425774at2759"/>
<proteinExistence type="predicted"/>
<evidence type="ECO:0000313" key="1">
    <source>
        <dbReference type="EMBL" id="RIA81260.1"/>
    </source>
</evidence>
<sequence length="119" mass="14058">MSNIRDELVNAAFQRAVALTDYNNDLDKRHEFRKQTILADESLTNDEKSKAIEILNKNFDYNKIRFNKGKKRICENCQEECLATLYCEYCIRNYLKAKFSNWTSGNNDIDDLIQKCQME</sequence>
<gene>
    <name evidence="1" type="ORF">C1645_881707</name>
</gene>
<dbReference type="Proteomes" id="UP000265703">
    <property type="component" value="Unassembled WGS sequence"/>
</dbReference>
<name>A0A397S4D1_9GLOM</name>
<reference evidence="1 2" key="1">
    <citation type="submission" date="2018-06" db="EMBL/GenBank/DDBJ databases">
        <title>Comparative genomics reveals the genomic features of Rhizophagus irregularis, R. cerebriforme, R. diaphanum and Gigaspora rosea, and their symbiotic lifestyle signature.</title>
        <authorList>
            <person name="Morin E."/>
            <person name="San Clemente H."/>
            <person name="Chen E.C.H."/>
            <person name="De La Providencia I."/>
            <person name="Hainaut M."/>
            <person name="Kuo A."/>
            <person name="Kohler A."/>
            <person name="Murat C."/>
            <person name="Tang N."/>
            <person name="Roy S."/>
            <person name="Loubradou J."/>
            <person name="Henrissat B."/>
            <person name="Grigoriev I.V."/>
            <person name="Corradi N."/>
            <person name="Roux C."/>
            <person name="Martin F.M."/>
        </authorList>
    </citation>
    <scope>NUCLEOTIDE SEQUENCE [LARGE SCALE GENOMIC DNA]</scope>
    <source>
        <strain evidence="1 2">DAOM 227022</strain>
    </source>
</reference>
<protein>
    <submittedName>
        <fullName evidence="1">Uncharacterized protein</fullName>
    </submittedName>
</protein>
<keyword evidence="2" id="KW-1185">Reference proteome</keyword>
<organism evidence="1 2">
    <name type="scientific">Glomus cerebriforme</name>
    <dbReference type="NCBI Taxonomy" id="658196"/>
    <lineage>
        <taxon>Eukaryota</taxon>
        <taxon>Fungi</taxon>
        <taxon>Fungi incertae sedis</taxon>
        <taxon>Mucoromycota</taxon>
        <taxon>Glomeromycotina</taxon>
        <taxon>Glomeromycetes</taxon>
        <taxon>Glomerales</taxon>
        <taxon>Glomeraceae</taxon>
        <taxon>Glomus</taxon>
    </lineage>
</organism>
<comment type="caution">
    <text evidence="1">The sequence shown here is derived from an EMBL/GenBank/DDBJ whole genome shotgun (WGS) entry which is preliminary data.</text>
</comment>
<evidence type="ECO:0000313" key="2">
    <source>
        <dbReference type="Proteomes" id="UP000265703"/>
    </source>
</evidence>
<dbReference type="AlphaFoldDB" id="A0A397S4D1"/>